<dbReference type="EMBL" id="JAPWTK010000182">
    <property type="protein sequence ID" value="KAJ8946566.1"/>
    <property type="molecule type" value="Genomic_DNA"/>
</dbReference>
<dbReference type="SUPFAM" id="SSF49870">
    <property type="entry name" value="Osmotin, thaumatin-like protein"/>
    <property type="match status" value="1"/>
</dbReference>
<evidence type="ECO:0000313" key="3">
    <source>
        <dbReference type="Proteomes" id="UP001162162"/>
    </source>
</evidence>
<dbReference type="PROSITE" id="PS51367">
    <property type="entry name" value="THAUMATIN_2"/>
    <property type="match status" value="1"/>
</dbReference>
<dbReference type="Pfam" id="PF00314">
    <property type="entry name" value="Thaumatin"/>
    <property type="match status" value="1"/>
</dbReference>
<sequence length="176" mass="18762">MFSKIFVVTLLFGAAYSRVLQVQNIASVPLVVSITGQDDVTVLPKTMVLVTVEEDFSGTISAIPSNAENADIPTTKVQLTLSPAGDSYAVSLIDGFNLKAKIVPIQGINCSAAVCFADLISKCPLENRVINSFNVTVACSNSPLVFRTICPRAVVSSEDVTKVLRCQAISYNIFLG</sequence>
<dbReference type="InterPro" id="IPR001938">
    <property type="entry name" value="Thaumatin"/>
</dbReference>
<evidence type="ECO:0000313" key="2">
    <source>
        <dbReference type="EMBL" id="KAJ8946566.1"/>
    </source>
</evidence>
<gene>
    <name evidence="2" type="ORF">NQ318_008296</name>
</gene>
<dbReference type="Proteomes" id="UP001162162">
    <property type="component" value="Unassembled WGS sequence"/>
</dbReference>
<dbReference type="PANTHER" id="PTHR31048">
    <property type="entry name" value="OS03G0233200 PROTEIN"/>
    <property type="match status" value="1"/>
</dbReference>
<name>A0AAV8Y536_9CUCU</name>
<evidence type="ECO:0000256" key="1">
    <source>
        <dbReference type="SAM" id="SignalP"/>
    </source>
</evidence>
<proteinExistence type="predicted"/>
<keyword evidence="1" id="KW-0732">Signal</keyword>
<feature type="signal peptide" evidence="1">
    <location>
        <begin position="1"/>
        <end position="17"/>
    </location>
</feature>
<reference evidence="2" key="1">
    <citation type="journal article" date="2023" name="Insect Mol. Biol.">
        <title>Genome sequencing provides insights into the evolution of gene families encoding plant cell wall-degrading enzymes in longhorned beetles.</title>
        <authorList>
            <person name="Shin N.R."/>
            <person name="Okamura Y."/>
            <person name="Kirsch R."/>
            <person name="Pauchet Y."/>
        </authorList>
    </citation>
    <scope>NUCLEOTIDE SEQUENCE</scope>
    <source>
        <strain evidence="2">AMC_N1</strain>
    </source>
</reference>
<keyword evidence="3" id="KW-1185">Reference proteome</keyword>
<comment type="caution">
    <text evidence="2">The sequence shown here is derived from an EMBL/GenBank/DDBJ whole genome shotgun (WGS) entry which is preliminary data.</text>
</comment>
<protein>
    <submittedName>
        <fullName evidence="2">Uncharacterized protein</fullName>
    </submittedName>
</protein>
<organism evidence="2 3">
    <name type="scientific">Aromia moschata</name>
    <dbReference type="NCBI Taxonomy" id="1265417"/>
    <lineage>
        <taxon>Eukaryota</taxon>
        <taxon>Metazoa</taxon>
        <taxon>Ecdysozoa</taxon>
        <taxon>Arthropoda</taxon>
        <taxon>Hexapoda</taxon>
        <taxon>Insecta</taxon>
        <taxon>Pterygota</taxon>
        <taxon>Neoptera</taxon>
        <taxon>Endopterygota</taxon>
        <taxon>Coleoptera</taxon>
        <taxon>Polyphaga</taxon>
        <taxon>Cucujiformia</taxon>
        <taxon>Chrysomeloidea</taxon>
        <taxon>Cerambycidae</taxon>
        <taxon>Cerambycinae</taxon>
        <taxon>Callichromatini</taxon>
        <taxon>Aromia</taxon>
    </lineage>
</organism>
<dbReference type="AlphaFoldDB" id="A0AAV8Y536"/>
<accession>A0AAV8Y536</accession>
<dbReference type="Gene3D" id="2.60.110.10">
    <property type="entry name" value="Thaumatin"/>
    <property type="match status" value="1"/>
</dbReference>
<dbReference type="InterPro" id="IPR037176">
    <property type="entry name" value="Osmotin/thaumatin-like_sf"/>
</dbReference>
<feature type="chain" id="PRO_5043854996" evidence="1">
    <location>
        <begin position="18"/>
        <end position="176"/>
    </location>
</feature>